<organism evidence="1 2">
    <name type="scientific">Halomonas korlensis</name>
    <dbReference type="NCBI Taxonomy" id="463301"/>
    <lineage>
        <taxon>Bacteria</taxon>
        <taxon>Pseudomonadati</taxon>
        <taxon>Pseudomonadota</taxon>
        <taxon>Gammaproteobacteria</taxon>
        <taxon>Oceanospirillales</taxon>
        <taxon>Halomonadaceae</taxon>
        <taxon>Halomonas</taxon>
    </lineage>
</organism>
<evidence type="ECO:0000313" key="1">
    <source>
        <dbReference type="EMBL" id="SFU33096.1"/>
    </source>
</evidence>
<name>A0A1I7FAK5_9GAMM</name>
<dbReference type="InterPro" id="IPR008792">
    <property type="entry name" value="PQQD"/>
</dbReference>
<dbReference type="EMBL" id="FPBP01000001">
    <property type="protein sequence ID" value="SFU33096.1"/>
    <property type="molecule type" value="Genomic_DNA"/>
</dbReference>
<dbReference type="Proteomes" id="UP000198693">
    <property type="component" value="Unassembled WGS sequence"/>
</dbReference>
<sequence length="98" mass="11301">MCMDKRYFMNRSTLVKRHPSLLSSSVDDDLVLFSAEQGMYYGTQAVGRRIWTLIEDEVSVAEVCDKLLDEFSVDRVTCEREVLQFVEQLANEGMVTVR</sequence>
<dbReference type="STRING" id="463301.SAMN04487955_101342"/>
<accession>A0A1I7FAK5</accession>
<dbReference type="InterPro" id="IPR041881">
    <property type="entry name" value="PqqD_sf"/>
</dbReference>
<dbReference type="Pfam" id="PF05402">
    <property type="entry name" value="PqqD"/>
    <property type="match status" value="1"/>
</dbReference>
<evidence type="ECO:0000313" key="2">
    <source>
        <dbReference type="Proteomes" id="UP000198693"/>
    </source>
</evidence>
<reference evidence="2" key="1">
    <citation type="submission" date="2016-10" db="EMBL/GenBank/DDBJ databases">
        <authorList>
            <person name="Varghese N."/>
            <person name="Submissions S."/>
        </authorList>
    </citation>
    <scope>NUCLEOTIDE SEQUENCE [LARGE SCALE GENOMIC DNA]</scope>
    <source>
        <strain evidence="2">CGMCC 1.6981</strain>
    </source>
</reference>
<gene>
    <name evidence="1" type="ORF">SAMN04487955_101342</name>
</gene>
<proteinExistence type="predicted"/>
<dbReference type="Gene3D" id="1.10.10.1150">
    <property type="entry name" value="Coenzyme PQQ synthesis protein D (PqqD)"/>
    <property type="match status" value="1"/>
</dbReference>
<keyword evidence="2" id="KW-1185">Reference proteome</keyword>
<protein>
    <submittedName>
        <fullName evidence="1">Coenzyme PQQ synthesis protein D (PqqD)</fullName>
    </submittedName>
</protein>
<dbReference type="AlphaFoldDB" id="A0A1I7FAK5"/>